<dbReference type="InterPro" id="IPR015424">
    <property type="entry name" value="PyrdxlP-dep_Trfase"/>
</dbReference>
<dbReference type="GO" id="GO:0000271">
    <property type="term" value="P:polysaccharide biosynthetic process"/>
    <property type="evidence" value="ECO:0007669"/>
    <property type="project" value="TreeGrafter"/>
</dbReference>
<comment type="similarity">
    <text evidence="2 5">Belongs to the DegT/DnrJ/EryC1 family.</text>
</comment>
<dbReference type="InterPro" id="IPR015421">
    <property type="entry name" value="PyrdxlP-dep_Trfase_major"/>
</dbReference>
<dbReference type="SUPFAM" id="SSF53383">
    <property type="entry name" value="PLP-dependent transferases"/>
    <property type="match status" value="1"/>
</dbReference>
<evidence type="ECO:0000256" key="3">
    <source>
        <dbReference type="PIRSR" id="PIRSR000390-1"/>
    </source>
</evidence>
<accession>A0A4R6M611</accession>
<protein>
    <submittedName>
        <fullName evidence="6">UDP-4-amino-4, 6-dideoxy-N-acetyl-beta-L-altrosamine transaminase</fullName>
    </submittedName>
</protein>
<dbReference type="GO" id="GO:0030170">
    <property type="term" value="F:pyridoxal phosphate binding"/>
    <property type="evidence" value="ECO:0007669"/>
    <property type="project" value="TreeGrafter"/>
</dbReference>
<dbReference type="EMBL" id="SNXC01000014">
    <property type="protein sequence ID" value="TDO96255.1"/>
    <property type="molecule type" value="Genomic_DNA"/>
</dbReference>
<gene>
    <name evidence="6" type="ORF">DFP79_2827</name>
</gene>
<keyword evidence="7" id="KW-1185">Reference proteome</keyword>
<organism evidence="6 7">
    <name type="scientific">Marinomonas balearica</name>
    <dbReference type="NCBI Taxonomy" id="491947"/>
    <lineage>
        <taxon>Bacteria</taxon>
        <taxon>Pseudomonadati</taxon>
        <taxon>Pseudomonadota</taxon>
        <taxon>Gammaproteobacteria</taxon>
        <taxon>Oceanospirillales</taxon>
        <taxon>Oceanospirillaceae</taxon>
        <taxon>Marinomonas</taxon>
    </lineage>
</organism>
<dbReference type="InterPro" id="IPR000653">
    <property type="entry name" value="DegT/StrS_aminotransferase"/>
</dbReference>
<dbReference type="AlphaFoldDB" id="A0A4R6M611"/>
<dbReference type="InterPro" id="IPR015422">
    <property type="entry name" value="PyrdxlP-dep_Trfase_small"/>
</dbReference>
<dbReference type="CDD" id="cd00616">
    <property type="entry name" value="AHBA_syn"/>
    <property type="match status" value="1"/>
</dbReference>
<dbReference type="Pfam" id="PF01041">
    <property type="entry name" value="DegT_DnrJ_EryC1"/>
    <property type="match status" value="1"/>
</dbReference>
<dbReference type="NCBIfam" id="TIGR03588">
    <property type="entry name" value="PseC"/>
    <property type="match status" value="1"/>
</dbReference>
<feature type="active site" description="Proton acceptor" evidence="3">
    <location>
        <position position="190"/>
    </location>
</feature>
<dbReference type="Proteomes" id="UP000294656">
    <property type="component" value="Unassembled WGS sequence"/>
</dbReference>
<dbReference type="Gene3D" id="3.90.1150.10">
    <property type="entry name" value="Aspartate Aminotransferase, domain 1"/>
    <property type="match status" value="1"/>
</dbReference>
<evidence type="ECO:0000313" key="7">
    <source>
        <dbReference type="Proteomes" id="UP000294656"/>
    </source>
</evidence>
<dbReference type="InterPro" id="IPR020026">
    <property type="entry name" value="PseC"/>
</dbReference>
<reference evidence="6 7" key="1">
    <citation type="submission" date="2019-03" db="EMBL/GenBank/DDBJ databases">
        <title>Genomic Encyclopedia of Type Strains, Phase III (KMG-III): the genomes of soil and plant-associated and newly described type strains.</title>
        <authorList>
            <person name="Whitman W."/>
        </authorList>
    </citation>
    <scope>NUCLEOTIDE SEQUENCE [LARGE SCALE GENOMIC DNA]</scope>
    <source>
        <strain evidence="6 7">CECT 7378</strain>
    </source>
</reference>
<keyword evidence="1 4" id="KW-0663">Pyridoxal phosphate</keyword>
<evidence type="ECO:0000256" key="2">
    <source>
        <dbReference type="ARBA" id="ARBA00037999"/>
    </source>
</evidence>
<name>A0A4R6M611_9GAMM</name>
<evidence type="ECO:0000256" key="1">
    <source>
        <dbReference type="ARBA" id="ARBA00022898"/>
    </source>
</evidence>
<feature type="modified residue" description="N6-(pyridoxal phosphate)lysine" evidence="4">
    <location>
        <position position="190"/>
    </location>
</feature>
<evidence type="ECO:0000256" key="5">
    <source>
        <dbReference type="RuleBase" id="RU004508"/>
    </source>
</evidence>
<comment type="caution">
    <text evidence="6">The sequence shown here is derived from an EMBL/GenBank/DDBJ whole genome shotgun (WGS) entry which is preliminary data.</text>
</comment>
<dbReference type="Gene3D" id="3.40.640.10">
    <property type="entry name" value="Type I PLP-dependent aspartate aminotransferase-like (Major domain)"/>
    <property type="match status" value="1"/>
</dbReference>
<dbReference type="PANTHER" id="PTHR30244:SF34">
    <property type="entry name" value="DTDP-4-AMINO-4,6-DIDEOXYGALACTOSE TRANSAMINASE"/>
    <property type="match status" value="1"/>
</dbReference>
<evidence type="ECO:0000256" key="4">
    <source>
        <dbReference type="PIRSR" id="PIRSR000390-2"/>
    </source>
</evidence>
<evidence type="ECO:0000313" key="6">
    <source>
        <dbReference type="EMBL" id="TDO96255.1"/>
    </source>
</evidence>
<sequence length="391" mass="43525">MPDFIPYGRQSIDEADIKAVCDTLRSDYLTQGPVVSEFENAMAALSDCKFGVATNSATSALHVACLALGVAAGDYVWTTPNTFIASANCALYCNTSIDFVDIDPITYNLCPEQLERKLIEAKKSNTLPKVIIPVHFAGHPCDMQALARLADTYKFKIIEDASHAVGAKYQEKPVGSQYSDICIFSFHPVKVMTSAEGGMAVTNNPKLAKKMHCLANQGITRAPQDLNEPSPGGWYYEQQSLGFNYRMTELQAALGLSQLNKLHLFIEQRRDLAQNYYKLLRHLPIRLPGEATYASSSWHLFPILLPEALIEKREQVFTALREAGIGTQVHYIPVHTQPYFQKLGFQWGDFPISEDYYFRTLSLPLFPALTLDDQERVVAVLSNAIDKACIG</sequence>
<dbReference type="PIRSF" id="PIRSF000390">
    <property type="entry name" value="PLP_StrS"/>
    <property type="match status" value="1"/>
</dbReference>
<dbReference type="RefSeq" id="WP_208111441.1">
    <property type="nucleotide sequence ID" value="NZ_SNXC01000014.1"/>
</dbReference>
<proteinExistence type="inferred from homology"/>
<dbReference type="GO" id="GO:0008483">
    <property type="term" value="F:transaminase activity"/>
    <property type="evidence" value="ECO:0007669"/>
    <property type="project" value="TreeGrafter"/>
</dbReference>
<dbReference type="PANTHER" id="PTHR30244">
    <property type="entry name" value="TRANSAMINASE"/>
    <property type="match status" value="1"/>
</dbReference>